<protein>
    <submittedName>
        <fullName evidence="1">Kinetochore-associated Ndc80 complex subunit spc25</fullName>
    </submittedName>
</protein>
<comment type="caution">
    <text evidence="1">The sequence shown here is derived from an EMBL/GenBank/DDBJ whole genome shotgun (WGS) entry which is preliminary data.</text>
</comment>
<keyword evidence="2" id="KW-1185">Reference proteome</keyword>
<proteinExistence type="predicted"/>
<dbReference type="Proteomes" id="UP001172386">
    <property type="component" value="Unassembled WGS sequence"/>
</dbReference>
<organism evidence="1 2">
    <name type="scientific">Neophaeococcomyces mojaviensis</name>
    <dbReference type="NCBI Taxonomy" id="3383035"/>
    <lineage>
        <taxon>Eukaryota</taxon>
        <taxon>Fungi</taxon>
        <taxon>Dikarya</taxon>
        <taxon>Ascomycota</taxon>
        <taxon>Pezizomycotina</taxon>
        <taxon>Eurotiomycetes</taxon>
        <taxon>Chaetothyriomycetidae</taxon>
        <taxon>Chaetothyriales</taxon>
        <taxon>Chaetothyriales incertae sedis</taxon>
        <taxon>Neophaeococcomyces</taxon>
    </lineage>
</organism>
<accession>A0ACC2ZSH5</accession>
<sequence length="275" mass="31115">MATTTAPFSPRSSFRTSQSQVSAPTFSYSDSPLTQLPQPDFNFDDLRKRMADFTAKFDAYIERGRKRVLEDRNSFRAKLSELHEEQKSTQTQIGSLEASLASHDHVLAREATEKCEMQSQISQLESHAMASRSHRDALKSSIAATQRQIDAKLAAQREYAQKMDIQARQNAPELAFWETYLGCRIEGGGDENIVRVFYTFPPPKGSNEERQVTFELHVPDTGSGGYEVLHSKPKLEQERVDKIVGRLNETRDIAVLLKGMRGLFSEETGERILVR</sequence>
<evidence type="ECO:0000313" key="1">
    <source>
        <dbReference type="EMBL" id="KAJ9650559.1"/>
    </source>
</evidence>
<reference evidence="1" key="1">
    <citation type="submission" date="2022-10" db="EMBL/GenBank/DDBJ databases">
        <title>Culturing micro-colonial fungi from biological soil crusts in the Mojave desert and describing Neophaeococcomyces mojavensis, and introducing the new genera and species Taxawa tesnikishii.</title>
        <authorList>
            <person name="Kurbessoian T."/>
            <person name="Stajich J.E."/>
        </authorList>
    </citation>
    <scope>NUCLEOTIDE SEQUENCE</scope>
    <source>
        <strain evidence="1">JES_112</strain>
    </source>
</reference>
<name>A0ACC2ZSH5_9EURO</name>
<dbReference type="EMBL" id="JAPDRQ010000330">
    <property type="protein sequence ID" value="KAJ9650559.1"/>
    <property type="molecule type" value="Genomic_DNA"/>
</dbReference>
<evidence type="ECO:0000313" key="2">
    <source>
        <dbReference type="Proteomes" id="UP001172386"/>
    </source>
</evidence>
<gene>
    <name evidence="1" type="primary">SPC25</name>
    <name evidence="1" type="ORF">H2198_010138</name>
</gene>